<feature type="compositionally biased region" description="Basic and acidic residues" evidence="1">
    <location>
        <begin position="136"/>
        <end position="147"/>
    </location>
</feature>
<evidence type="ECO:0000256" key="1">
    <source>
        <dbReference type="SAM" id="MobiDB-lite"/>
    </source>
</evidence>
<organism evidence="2 3">
    <name type="scientific">Penaeus monodon nudivirus</name>
    <dbReference type="NCBI Taxonomy" id="1529056"/>
    <lineage>
        <taxon>Viruses</taxon>
        <taxon>Viruses incertae sedis</taxon>
        <taxon>Naldaviricetes</taxon>
        <taxon>Lefavirales</taxon>
        <taxon>Nudiviridae</taxon>
        <taxon>Gammanudivirus</taxon>
        <taxon>Gammanudivirus pemonodonis</taxon>
    </lineage>
</organism>
<dbReference type="GeneID" id="20098318"/>
<dbReference type="KEGG" id="vg:20098318"/>
<proteinExistence type="predicted"/>
<protein>
    <submittedName>
        <fullName evidence="2">Uncharacterized protein</fullName>
    </submittedName>
</protein>
<keyword evidence="3" id="KW-1185">Reference proteome</keyword>
<accession>A0A076FDR8</accession>
<gene>
    <name evidence="2" type="ORF">PmNV_012</name>
</gene>
<feature type="region of interest" description="Disordered" evidence="1">
    <location>
        <begin position="126"/>
        <end position="149"/>
    </location>
</feature>
<evidence type="ECO:0000313" key="2">
    <source>
        <dbReference type="EMBL" id="AII15800.1"/>
    </source>
</evidence>
<dbReference type="Proteomes" id="UP000203413">
    <property type="component" value="Segment"/>
</dbReference>
<name>A0A076FDR8_9VIRU</name>
<dbReference type="EMBL" id="KJ184318">
    <property type="protein sequence ID" value="AII15800.1"/>
    <property type="molecule type" value="Genomic_DNA"/>
</dbReference>
<dbReference type="RefSeq" id="YP_009051850.1">
    <property type="nucleotide sequence ID" value="NC_024692.1"/>
</dbReference>
<evidence type="ECO:0000313" key="3">
    <source>
        <dbReference type="Proteomes" id="UP000203413"/>
    </source>
</evidence>
<reference evidence="2 3" key="1">
    <citation type="journal article" date="2014" name="BMC Genomics">
        <title>The genome and occlusion bodies of marine Penaeus monodon nudivirus (PmNV, also known as MBV and PemoNPV) suggest that it should be assigned to a new nudivirus genus that is distinct from the terrestrial nudiviruses.</title>
        <authorList>
            <person name="Yang Y.T."/>
            <person name="Lee D.Y."/>
            <person name="Wang Y."/>
            <person name="Hu J.M."/>
            <person name="Li W.H."/>
            <person name="Leu J.H."/>
            <person name="Chang G.D."/>
            <person name="Ke H.M."/>
            <person name="Kang S.T."/>
            <person name="Lin S.S."/>
            <person name="Kou G.H."/>
            <person name="Lo C.F."/>
        </authorList>
    </citation>
    <scope>NUCLEOTIDE SEQUENCE [LARGE SCALE GENOMIC DNA]</scope>
    <source>
        <strain evidence="2">Indonesia</strain>
    </source>
</reference>
<sequence length="159" mass="18216">MLVSGQVIIPSLVFSFSNTHFVEGKEFNSDIIEVIVTFIKLDVFTKVRSEITLYNLKYKIHKYKHVFTVNYFYSTTPEETPYEDGTRGIAIEVPLYSNIDIEYLPEEALIAKPKERRVILKPSSAQLKSLSESASDSDRKESKEKSKPPIKVFSVYTPI</sequence>